<evidence type="ECO:0000256" key="1">
    <source>
        <dbReference type="SAM" id="MobiDB-lite"/>
    </source>
</evidence>
<accession>A0ABP8ZEW0</accession>
<feature type="region of interest" description="Disordered" evidence="1">
    <location>
        <begin position="1"/>
        <end position="23"/>
    </location>
</feature>
<evidence type="ECO:0000313" key="2">
    <source>
        <dbReference type="EMBL" id="GAA4754939.1"/>
    </source>
</evidence>
<gene>
    <name evidence="2" type="ORF">GCM10025783_30070</name>
</gene>
<protein>
    <recommendedName>
        <fullName evidence="4">Chitin-binding type-3 domain-containing protein</fullName>
    </recommendedName>
</protein>
<evidence type="ECO:0008006" key="4">
    <source>
        <dbReference type="Google" id="ProtNLM"/>
    </source>
</evidence>
<organism evidence="2 3">
    <name type="scientific">Amnibacterium soli</name>
    <dbReference type="NCBI Taxonomy" id="1282736"/>
    <lineage>
        <taxon>Bacteria</taxon>
        <taxon>Bacillati</taxon>
        <taxon>Actinomycetota</taxon>
        <taxon>Actinomycetes</taxon>
        <taxon>Micrococcales</taxon>
        <taxon>Microbacteriaceae</taxon>
        <taxon>Amnibacterium</taxon>
    </lineage>
</organism>
<dbReference type="Proteomes" id="UP001500121">
    <property type="component" value="Unassembled WGS sequence"/>
</dbReference>
<comment type="caution">
    <text evidence="2">The sequence shown here is derived from an EMBL/GenBank/DDBJ whole genome shotgun (WGS) entry which is preliminary data.</text>
</comment>
<sequence length="101" mass="10845">MGSNRRYGDSISRQKDNARAEARALQPSSLPIELVTAAGGPVTPAASPQPVHAYVEVGVTLIRVAGHAIAWNTRCVQVRWAGTNPEPQEAWVWASAVTRTN</sequence>
<evidence type="ECO:0000313" key="3">
    <source>
        <dbReference type="Proteomes" id="UP001500121"/>
    </source>
</evidence>
<dbReference type="EMBL" id="BAABLP010000007">
    <property type="protein sequence ID" value="GAA4754939.1"/>
    <property type="molecule type" value="Genomic_DNA"/>
</dbReference>
<reference evidence="3" key="1">
    <citation type="journal article" date="2019" name="Int. J. Syst. Evol. Microbiol.">
        <title>The Global Catalogue of Microorganisms (GCM) 10K type strain sequencing project: providing services to taxonomists for standard genome sequencing and annotation.</title>
        <authorList>
            <consortium name="The Broad Institute Genomics Platform"/>
            <consortium name="The Broad Institute Genome Sequencing Center for Infectious Disease"/>
            <person name="Wu L."/>
            <person name="Ma J."/>
        </authorList>
    </citation>
    <scope>NUCLEOTIDE SEQUENCE [LARGE SCALE GENOMIC DNA]</scope>
    <source>
        <strain evidence="3">JCM 19015</strain>
    </source>
</reference>
<feature type="compositionally biased region" description="Basic and acidic residues" evidence="1">
    <location>
        <begin position="1"/>
        <end position="22"/>
    </location>
</feature>
<name>A0ABP8ZEW0_9MICO</name>
<proteinExistence type="predicted"/>
<keyword evidence="3" id="KW-1185">Reference proteome</keyword>